<dbReference type="SMART" id="SM00421">
    <property type="entry name" value="HTH_LUXR"/>
    <property type="match status" value="1"/>
</dbReference>
<dbReference type="EMBL" id="FNJB01000007">
    <property type="protein sequence ID" value="SDP21830.1"/>
    <property type="molecule type" value="Genomic_DNA"/>
</dbReference>
<gene>
    <name evidence="5" type="ORF">SAMN05192558_107187</name>
</gene>
<dbReference type="AlphaFoldDB" id="A0A1H0QX88"/>
<evidence type="ECO:0000256" key="1">
    <source>
        <dbReference type="ARBA" id="ARBA00023015"/>
    </source>
</evidence>
<dbReference type="InterPro" id="IPR036388">
    <property type="entry name" value="WH-like_DNA-bd_sf"/>
</dbReference>
<keyword evidence="3" id="KW-0804">Transcription</keyword>
<dbReference type="PANTHER" id="PTHR43214:SF24">
    <property type="entry name" value="TRANSCRIPTIONAL REGULATORY PROTEIN NARL-RELATED"/>
    <property type="match status" value="1"/>
</dbReference>
<evidence type="ECO:0000313" key="5">
    <source>
        <dbReference type="EMBL" id="SDP21830.1"/>
    </source>
</evidence>
<organism evidence="5 6">
    <name type="scientific">Actinokineospora alba</name>
    <dbReference type="NCBI Taxonomy" id="504798"/>
    <lineage>
        <taxon>Bacteria</taxon>
        <taxon>Bacillati</taxon>
        <taxon>Actinomycetota</taxon>
        <taxon>Actinomycetes</taxon>
        <taxon>Pseudonocardiales</taxon>
        <taxon>Pseudonocardiaceae</taxon>
        <taxon>Actinokineospora</taxon>
    </lineage>
</organism>
<dbReference type="InterPro" id="IPR016032">
    <property type="entry name" value="Sig_transdc_resp-reg_C-effctor"/>
</dbReference>
<keyword evidence="2" id="KW-0238">DNA-binding</keyword>
<proteinExistence type="predicted"/>
<dbReference type="OrthoDB" id="5932488at2"/>
<dbReference type="STRING" id="504798.SAMN05421871_104186"/>
<dbReference type="GO" id="GO:0006355">
    <property type="term" value="P:regulation of DNA-templated transcription"/>
    <property type="evidence" value="ECO:0007669"/>
    <property type="project" value="InterPro"/>
</dbReference>
<dbReference type="Gene3D" id="1.10.10.10">
    <property type="entry name" value="Winged helix-like DNA-binding domain superfamily/Winged helix DNA-binding domain"/>
    <property type="match status" value="1"/>
</dbReference>
<keyword evidence="1" id="KW-0805">Transcription regulation</keyword>
<dbReference type="Proteomes" id="UP000199651">
    <property type="component" value="Unassembled WGS sequence"/>
</dbReference>
<dbReference type="Pfam" id="PF13384">
    <property type="entry name" value="HTH_23"/>
    <property type="match status" value="1"/>
</dbReference>
<accession>A0A1H0QX88</accession>
<dbReference type="InterPro" id="IPR039420">
    <property type="entry name" value="WalR-like"/>
</dbReference>
<dbReference type="PROSITE" id="PS50043">
    <property type="entry name" value="HTH_LUXR_2"/>
    <property type="match status" value="1"/>
</dbReference>
<evidence type="ECO:0000259" key="4">
    <source>
        <dbReference type="PROSITE" id="PS50043"/>
    </source>
</evidence>
<evidence type="ECO:0000313" key="6">
    <source>
        <dbReference type="Proteomes" id="UP000199651"/>
    </source>
</evidence>
<dbReference type="SUPFAM" id="SSF46894">
    <property type="entry name" value="C-terminal effector domain of the bipartite response regulators"/>
    <property type="match status" value="1"/>
</dbReference>
<protein>
    <submittedName>
        <fullName evidence="5">Regulatory protein, luxR family</fullName>
    </submittedName>
</protein>
<name>A0A1H0QX88_9PSEU</name>
<keyword evidence="6" id="KW-1185">Reference proteome</keyword>
<evidence type="ECO:0000256" key="2">
    <source>
        <dbReference type="ARBA" id="ARBA00023125"/>
    </source>
</evidence>
<dbReference type="RefSeq" id="WP_133794868.1">
    <property type="nucleotide sequence ID" value="NZ_FNDV01000004.1"/>
</dbReference>
<dbReference type="GO" id="GO:0003677">
    <property type="term" value="F:DNA binding"/>
    <property type="evidence" value="ECO:0007669"/>
    <property type="project" value="UniProtKB-KW"/>
</dbReference>
<feature type="domain" description="HTH luxR-type" evidence="4">
    <location>
        <begin position="165"/>
        <end position="230"/>
    </location>
</feature>
<evidence type="ECO:0000256" key="3">
    <source>
        <dbReference type="ARBA" id="ARBA00023163"/>
    </source>
</evidence>
<sequence>MTDTIFGLESGGDLLHRTAGRSPVERARFDGCADAAAFVEQMAATVEGEVMQLVPVFTAGSFEFSRLVADAVLRRGAKLRAVWSSKVLEEPAAAAHAKWLAVRRSAPRVVDHVPIRATLVDRAAAIVHDDDGRAGLIQLDRVLGSLSLIGDRLWRNGIESEIGGADAGESSCDARKKMVLRLLAEGLTDDAIARRIGVSVRTVRNDVAGAMVGLRARSRFQAGVRAVQLGLV</sequence>
<dbReference type="InterPro" id="IPR000792">
    <property type="entry name" value="Tscrpt_reg_LuxR_C"/>
</dbReference>
<dbReference type="PANTHER" id="PTHR43214">
    <property type="entry name" value="TWO-COMPONENT RESPONSE REGULATOR"/>
    <property type="match status" value="1"/>
</dbReference>
<reference evidence="6" key="1">
    <citation type="submission" date="2016-10" db="EMBL/GenBank/DDBJ databases">
        <authorList>
            <person name="Varghese N."/>
            <person name="Submissions S."/>
        </authorList>
    </citation>
    <scope>NUCLEOTIDE SEQUENCE [LARGE SCALE GENOMIC DNA]</scope>
    <source>
        <strain evidence="6">IBRC-M 10655</strain>
    </source>
</reference>